<dbReference type="GO" id="GO:0005737">
    <property type="term" value="C:cytoplasm"/>
    <property type="evidence" value="ECO:0007669"/>
    <property type="project" value="UniProtKB-SubCell"/>
</dbReference>
<gene>
    <name evidence="14" type="ORF">AAFF_G00427360</name>
</gene>
<keyword evidence="12" id="KW-0812">Transmembrane</keyword>
<dbReference type="GO" id="GO:0005634">
    <property type="term" value="C:nucleus"/>
    <property type="evidence" value="ECO:0007669"/>
    <property type="project" value="UniProtKB-SubCell"/>
</dbReference>
<keyword evidence="8" id="KW-0068">Autocatalytic cleavage</keyword>
<dbReference type="AlphaFoldDB" id="A0AAD7SBV8"/>
<sequence length="230" mass="25595">MQSDTSSASIESAPQSLALAPADSTSVPTPVSVYFLCIKITNRDFKESLKDQSSEDYKKLRDEVTQLLEDVYISEPHDYAGISAMTFSKGSVVANTTVMFKTTEIHPSKVKKQFLSYVKKNPPQKLELNISYTEAGGNSVGVPGWAIALLVLASLILFFLILLIIILLVYWCYKRRQYGFVNMSEDPNISVQVNQGADIPMYTTHSHFESPNGKPYVSKPLCIHTLHPVI</sequence>
<feature type="transmembrane region" description="Helical" evidence="12">
    <location>
        <begin position="145"/>
        <end position="173"/>
    </location>
</feature>
<keyword evidence="5" id="KW-1003">Cell membrane</keyword>
<feature type="domain" description="SEA" evidence="13">
    <location>
        <begin position="30"/>
        <end position="142"/>
    </location>
</feature>
<evidence type="ECO:0000259" key="13">
    <source>
        <dbReference type="PROSITE" id="PS50024"/>
    </source>
</evidence>
<dbReference type="Pfam" id="PF01390">
    <property type="entry name" value="SEA"/>
    <property type="match status" value="1"/>
</dbReference>
<evidence type="ECO:0000256" key="3">
    <source>
        <dbReference type="ARBA" id="ARBA00004496"/>
    </source>
</evidence>
<comment type="subcellular location">
    <subcellularLocation>
        <location evidence="2">Apical cell membrane</location>
        <topology evidence="2">Single-pass type I membrane protein</topology>
    </subcellularLocation>
    <subcellularLocation>
        <location evidence="3">Cytoplasm</location>
    </subcellularLocation>
    <subcellularLocation>
        <location evidence="1">Nucleus</location>
    </subcellularLocation>
</comment>
<evidence type="ECO:0000256" key="5">
    <source>
        <dbReference type="ARBA" id="ARBA00022475"/>
    </source>
</evidence>
<proteinExistence type="predicted"/>
<evidence type="ECO:0000256" key="2">
    <source>
        <dbReference type="ARBA" id="ARBA00004247"/>
    </source>
</evidence>
<reference evidence="14" key="1">
    <citation type="journal article" date="2023" name="Science">
        <title>Genome structures resolve the early diversification of teleost fishes.</title>
        <authorList>
            <person name="Parey E."/>
            <person name="Louis A."/>
            <person name="Montfort J."/>
            <person name="Bouchez O."/>
            <person name="Roques C."/>
            <person name="Iampietro C."/>
            <person name="Lluch J."/>
            <person name="Castinel A."/>
            <person name="Donnadieu C."/>
            <person name="Desvignes T."/>
            <person name="Floi Bucao C."/>
            <person name="Jouanno E."/>
            <person name="Wen M."/>
            <person name="Mejri S."/>
            <person name="Dirks R."/>
            <person name="Jansen H."/>
            <person name="Henkel C."/>
            <person name="Chen W.J."/>
            <person name="Zahm M."/>
            <person name="Cabau C."/>
            <person name="Klopp C."/>
            <person name="Thompson A.W."/>
            <person name="Robinson-Rechavi M."/>
            <person name="Braasch I."/>
            <person name="Lecointre G."/>
            <person name="Bobe J."/>
            <person name="Postlethwait J.H."/>
            <person name="Berthelot C."/>
            <person name="Roest Crollius H."/>
            <person name="Guiguen Y."/>
        </authorList>
    </citation>
    <scope>NUCLEOTIDE SEQUENCE</scope>
    <source>
        <strain evidence="14">NC1722</strain>
    </source>
</reference>
<protein>
    <recommendedName>
        <fullName evidence="4">Mucin-1</fullName>
    </recommendedName>
</protein>
<keyword evidence="11" id="KW-0449">Lipoprotein</keyword>
<evidence type="ECO:0000256" key="12">
    <source>
        <dbReference type="SAM" id="Phobius"/>
    </source>
</evidence>
<keyword evidence="6" id="KW-0963">Cytoplasm</keyword>
<evidence type="ECO:0000313" key="14">
    <source>
        <dbReference type="EMBL" id="KAJ8398481.1"/>
    </source>
</evidence>
<evidence type="ECO:0000256" key="7">
    <source>
        <dbReference type="ARBA" id="ARBA00022553"/>
    </source>
</evidence>
<evidence type="ECO:0000256" key="10">
    <source>
        <dbReference type="ARBA" id="ARBA00023242"/>
    </source>
</evidence>
<keyword evidence="7" id="KW-0597">Phosphoprotein</keyword>
<evidence type="ECO:0000313" key="15">
    <source>
        <dbReference type="Proteomes" id="UP001221898"/>
    </source>
</evidence>
<evidence type="ECO:0000256" key="4">
    <source>
        <dbReference type="ARBA" id="ARBA00014269"/>
    </source>
</evidence>
<evidence type="ECO:0000256" key="11">
    <source>
        <dbReference type="ARBA" id="ARBA00023288"/>
    </source>
</evidence>
<keyword evidence="12" id="KW-1133">Transmembrane helix</keyword>
<name>A0AAD7SBV8_9TELE</name>
<dbReference type="GO" id="GO:0016324">
    <property type="term" value="C:apical plasma membrane"/>
    <property type="evidence" value="ECO:0007669"/>
    <property type="project" value="UniProtKB-SubCell"/>
</dbReference>
<dbReference type="SUPFAM" id="SSF82671">
    <property type="entry name" value="SEA domain"/>
    <property type="match status" value="1"/>
</dbReference>
<keyword evidence="9" id="KW-0564">Palmitate</keyword>
<dbReference type="InterPro" id="IPR000082">
    <property type="entry name" value="SEA_dom"/>
</dbReference>
<evidence type="ECO:0000256" key="9">
    <source>
        <dbReference type="ARBA" id="ARBA00023139"/>
    </source>
</evidence>
<keyword evidence="15" id="KW-1185">Reference proteome</keyword>
<dbReference type="PANTHER" id="PTHR10006">
    <property type="entry name" value="MUCIN-1-RELATED"/>
    <property type="match status" value="1"/>
</dbReference>
<dbReference type="PANTHER" id="PTHR10006:SF19">
    <property type="entry name" value="MUCIN-1"/>
    <property type="match status" value="1"/>
</dbReference>
<evidence type="ECO:0000256" key="8">
    <source>
        <dbReference type="ARBA" id="ARBA00022813"/>
    </source>
</evidence>
<organism evidence="14 15">
    <name type="scientific">Aldrovandia affinis</name>
    <dbReference type="NCBI Taxonomy" id="143900"/>
    <lineage>
        <taxon>Eukaryota</taxon>
        <taxon>Metazoa</taxon>
        <taxon>Chordata</taxon>
        <taxon>Craniata</taxon>
        <taxon>Vertebrata</taxon>
        <taxon>Euteleostomi</taxon>
        <taxon>Actinopterygii</taxon>
        <taxon>Neopterygii</taxon>
        <taxon>Teleostei</taxon>
        <taxon>Notacanthiformes</taxon>
        <taxon>Halosauridae</taxon>
        <taxon>Aldrovandia</taxon>
    </lineage>
</organism>
<dbReference type="Gene3D" id="3.30.70.960">
    <property type="entry name" value="SEA domain"/>
    <property type="match status" value="1"/>
</dbReference>
<dbReference type="EMBL" id="JAINUG010000090">
    <property type="protein sequence ID" value="KAJ8398481.1"/>
    <property type="molecule type" value="Genomic_DNA"/>
</dbReference>
<accession>A0AAD7SBV8</accession>
<dbReference type="PROSITE" id="PS50024">
    <property type="entry name" value="SEA"/>
    <property type="match status" value="1"/>
</dbReference>
<keyword evidence="10" id="KW-0539">Nucleus</keyword>
<dbReference type="Proteomes" id="UP001221898">
    <property type="component" value="Unassembled WGS sequence"/>
</dbReference>
<keyword evidence="12" id="KW-0472">Membrane</keyword>
<dbReference type="SMART" id="SM00200">
    <property type="entry name" value="SEA"/>
    <property type="match status" value="1"/>
</dbReference>
<evidence type="ECO:0000256" key="1">
    <source>
        <dbReference type="ARBA" id="ARBA00004123"/>
    </source>
</evidence>
<evidence type="ECO:0000256" key="6">
    <source>
        <dbReference type="ARBA" id="ARBA00022490"/>
    </source>
</evidence>
<dbReference type="InterPro" id="IPR036364">
    <property type="entry name" value="SEA_dom_sf"/>
</dbReference>
<comment type="caution">
    <text evidence="14">The sequence shown here is derived from an EMBL/GenBank/DDBJ whole genome shotgun (WGS) entry which is preliminary data.</text>
</comment>